<dbReference type="InterPro" id="IPR051930">
    <property type="entry name" value="FNR_type-1"/>
</dbReference>
<evidence type="ECO:0000256" key="8">
    <source>
        <dbReference type="ARBA" id="ARBA00023002"/>
    </source>
</evidence>
<evidence type="ECO:0000256" key="7">
    <source>
        <dbReference type="ARBA" id="ARBA00022857"/>
    </source>
</evidence>
<dbReference type="GO" id="GO:0042167">
    <property type="term" value="P:heme catabolic process"/>
    <property type="evidence" value="ECO:0007669"/>
    <property type="project" value="TreeGrafter"/>
</dbReference>
<organism evidence="11 12">
    <name type="scientific">Bartonella bacilliformis Ver097</name>
    <dbReference type="NCBI Taxonomy" id="1293911"/>
    <lineage>
        <taxon>Bacteria</taxon>
        <taxon>Pseudomonadati</taxon>
        <taxon>Pseudomonadota</taxon>
        <taxon>Alphaproteobacteria</taxon>
        <taxon>Hyphomicrobiales</taxon>
        <taxon>Bartonellaceae</taxon>
        <taxon>Bartonella</taxon>
    </lineage>
</organism>
<gene>
    <name evidence="11" type="ORF">H710_01129</name>
</gene>
<evidence type="ECO:0000256" key="5">
    <source>
        <dbReference type="ARBA" id="ARBA00022741"/>
    </source>
</evidence>
<dbReference type="Gene3D" id="2.40.30.10">
    <property type="entry name" value="Translation factors"/>
    <property type="match status" value="1"/>
</dbReference>
<keyword evidence="5" id="KW-0547">Nucleotide-binding</keyword>
<dbReference type="GO" id="GO:0034599">
    <property type="term" value="P:cellular response to oxidative stress"/>
    <property type="evidence" value="ECO:0007669"/>
    <property type="project" value="TreeGrafter"/>
</dbReference>
<protein>
    <recommendedName>
        <fullName evidence="3">ferredoxin--NADP(+) reductase</fullName>
        <ecNumber evidence="3">1.18.1.2</ecNumber>
    </recommendedName>
</protein>
<sequence length="286" mass="32224">MFNKDVKKNFMSTSILNVKADISNTVSNFLIPENVFTLAVQEVCHYTDRLFKFRLNRPNNFRFRSGEFIMIGLPNAEKPVYRAYSIASPFWDEQLEFFSIKVPGGPLTEHLQKIKIGDTVLMRKKSTGTLVLDALIPGKRLYLLSTGTGVAPFASLIRDPETYEKFSQVILIQTTRECNELIYAKDLVASLQQDSLIGEYAQQLMFYPMTTREPSEHMGRITTVMKSGTFFEETGLPKINSDEDRVMICGSIEMIKDCAAMCEGFGLVEGANNSPATYVVERAFVG</sequence>
<dbReference type="GO" id="GO:0000166">
    <property type="term" value="F:nucleotide binding"/>
    <property type="evidence" value="ECO:0007669"/>
    <property type="project" value="UniProtKB-KW"/>
</dbReference>
<proteinExistence type="inferred from homology"/>
<name>A0A072QXT9_BARBA</name>
<dbReference type="GO" id="GO:0004324">
    <property type="term" value="F:ferredoxin-NADP+ reductase activity"/>
    <property type="evidence" value="ECO:0007669"/>
    <property type="project" value="UniProtKB-EC"/>
</dbReference>
<evidence type="ECO:0000259" key="10">
    <source>
        <dbReference type="PROSITE" id="PS51384"/>
    </source>
</evidence>
<evidence type="ECO:0000256" key="4">
    <source>
        <dbReference type="ARBA" id="ARBA00022630"/>
    </source>
</evidence>
<dbReference type="Proteomes" id="UP000031740">
    <property type="component" value="Unassembled WGS sequence"/>
</dbReference>
<dbReference type="PROSITE" id="PS51384">
    <property type="entry name" value="FAD_FR"/>
    <property type="match status" value="1"/>
</dbReference>
<dbReference type="CDD" id="cd06195">
    <property type="entry name" value="FNR1"/>
    <property type="match status" value="1"/>
</dbReference>
<dbReference type="Gene3D" id="3.40.50.80">
    <property type="entry name" value="Nucleotide-binding domain of ferredoxin-NADP reductase (FNR) module"/>
    <property type="match status" value="1"/>
</dbReference>
<evidence type="ECO:0000313" key="12">
    <source>
        <dbReference type="Proteomes" id="UP000031740"/>
    </source>
</evidence>
<dbReference type="AlphaFoldDB" id="A0A072QXT9"/>
<dbReference type="HOGENOM" id="CLU_003827_3_0_5"/>
<dbReference type="InterPro" id="IPR017938">
    <property type="entry name" value="Riboflavin_synthase-like_b-brl"/>
</dbReference>
<accession>A0A072QXT9</accession>
<evidence type="ECO:0000256" key="3">
    <source>
        <dbReference type="ARBA" id="ARBA00013223"/>
    </source>
</evidence>
<dbReference type="STRING" id="1293911.H710_01129"/>
<dbReference type="InterPro" id="IPR039261">
    <property type="entry name" value="FNR_nucleotide-bd"/>
</dbReference>
<feature type="domain" description="FAD-binding FR-type" evidence="10">
    <location>
        <begin position="33"/>
        <end position="133"/>
    </location>
</feature>
<evidence type="ECO:0000256" key="1">
    <source>
        <dbReference type="ARBA" id="ARBA00001974"/>
    </source>
</evidence>
<comment type="caution">
    <text evidence="11">The sequence shown here is derived from an EMBL/GenBank/DDBJ whole genome shotgun (WGS) entry which is preliminary data.</text>
</comment>
<dbReference type="Pfam" id="PF00970">
    <property type="entry name" value="FAD_binding_6"/>
    <property type="match status" value="1"/>
</dbReference>
<comment type="catalytic activity">
    <reaction evidence="9">
        <text>2 reduced [2Fe-2S]-[ferredoxin] + NADP(+) + H(+) = 2 oxidized [2Fe-2S]-[ferredoxin] + NADPH</text>
        <dbReference type="Rhea" id="RHEA:20125"/>
        <dbReference type="Rhea" id="RHEA-COMP:10000"/>
        <dbReference type="Rhea" id="RHEA-COMP:10001"/>
        <dbReference type="ChEBI" id="CHEBI:15378"/>
        <dbReference type="ChEBI" id="CHEBI:33737"/>
        <dbReference type="ChEBI" id="CHEBI:33738"/>
        <dbReference type="ChEBI" id="CHEBI:57783"/>
        <dbReference type="ChEBI" id="CHEBI:58349"/>
        <dbReference type="EC" id="1.18.1.2"/>
    </reaction>
</comment>
<reference evidence="11 12" key="1">
    <citation type="submission" date="2013-04" db="EMBL/GenBank/DDBJ databases">
        <title>The Genome Sequence of Bartonella bacilliformis Ver097.</title>
        <authorList>
            <consortium name="The Broad Institute Genomics Platform"/>
            <consortium name="The Broad Institute Genome Sequencing Center for Infectious Disease"/>
            <person name="Feldgarden M."/>
            <person name="Kirby J."/>
            <person name="Birtles R."/>
            <person name="Dasch G."/>
            <person name="Hendrix L."/>
            <person name="Koehler J."/>
            <person name="Walker B."/>
            <person name="Young S.K."/>
            <person name="Zeng Q."/>
            <person name="Gargeya S."/>
            <person name="Fitzgerald M."/>
            <person name="Haas B."/>
            <person name="Abouelleil A."/>
            <person name="Allen A.W."/>
            <person name="Alvarado L."/>
            <person name="Arachchi H.M."/>
            <person name="Berlin A.M."/>
            <person name="Chapman S.B."/>
            <person name="Gainer-Dewar J."/>
            <person name="Goldberg J."/>
            <person name="Griggs A."/>
            <person name="Gujja S."/>
            <person name="Hansen M."/>
            <person name="Howarth C."/>
            <person name="Imamovic A."/>
            <person name="Ireland A."/>
            <person name="Larimer J."/>
            <person name="McCowan C."/>
            <person name="Murphy C."/>
            <person name="Pearson M."/>
            <person name="Poon T.W."/>
            <person name="Priest M."/>
            <person name="Roberts A."/>
            <person name="Saif S."/>
            <person name="Shea T."/>
            <person name="Sisk P."/>
            <person name="Sykes S."/>
            <person name="Wortman J."/>
            <person name="Nusbaum C."/>
            <person name="Birren B."/>
        </authorList>
    </citation>
    <scope>NUCLEOTIDE SEQUENCE [LARGE SCALE GENOMIC DNA]</scope>
    <source>
        <strain evidence="11 12">Ver097</strain>
    </source>
</reference>
<comment type="similarity">
    <text evidence="2">Belongs to the ferredoxin--NADP reductase type 1 family.</text>
</comment>
<comment type="cofactor">
    <cofactor evidence="1">
        <name>FAD</name>
        <dbReference type="ChEBI" id="CHEBI:57692"/>
    </cofactor>
</comment>
<dbReference type="InterPro" id="IPR017927">
    <property type="entry name" value="FAD-bd_FR_type"/>
</dbReference>
<evidence type="ECO:0000313" key="11">
    <source>
        <dbReference type="EMBL" id="KEG18498.1"/>
    </source>
</evidence>
<keyword evidence="4" id="KW-0285">Flavoprotein</keyword>
<dbReference type="InterPro" id="IPR033892">
    <property type="entry name" value="FNR_bac"/>
</dbReference>
<evidence type="ECO:0000256" key="6">
    <source>
        <dbReference type="ARBA" id="ARBA00022827"/>
    </source>
</evidence>
<dbReference type="PATRIC" id="fig|1293911.3.peg.1168"/>
<dbReference type="PANTHER" id="PTHR47878">
    <property type="entry name" value="OXIDOREDUCTASE FAD/NAD(P)-BINDING DOMAIN PROTEIN"/>
    <property type="match status" value="1"/>
</dbReference>
<dbReference type="PANTHER" id="PTHR47878:SF1">
    <property type="entry name" value="FLAVODOXIN_FERREDOXIN--NADP REDUCTASE"/>
    <property type="match status" value="1"/>
</dbReference>
<dbReference type="EC" id="1.18.1.2" evidence="3"/>
<evidence type="ECO:0000256" key="2">
    <source>
        <dbReference type="ARBA" id="ARBA00008312"/>
    </source>
</evidence>
<dbReference type="EMBL" id="ASIV01000007">
    <property type="protein sequence ID" value="KEG18498.1"/>
    <property type="molecule type" value="Genomic_DNA"/>
</dbReference>
<keyword evidence="6" id="KW-0274">FAD</keyword>
<dbReference type="InterPro" id="IPR008333">
    <property type="entry name" value="Cbr1-like_FAD-bd_dom"/>
</dbReference>
<dbReference type="SUPFAM" id="SSF63380">
    <property type="entry name" value="Riboflavin synthase domain-like"/>
    <property type="match status" value="1"/>
</dbReference>
<dbReference type="InterPro" id="IPR001433">
    <property type="entry name" value="OxRdtase_FAD/NAD-bd"/>
</dbReference>
<evidence type="ECO:0000256" key="9">
    <source>
        <dbReference type="ARBA" id="ARBA00047776"/>
    </source>
</evidence>
<dbReference type="Pfam" id="PF00175">
    <property type="entry name" value="NAD_binding_1"/>
    <property type="match status" value="1"/>
</dbReference>
<keyword evidence="7" id="KW-0521">NADP</keyword>
<dbReference type="SUPFAM" id="SSF52343">
    <property type="entry name" value="Ferredoxin reductase-like, C-terminal NADP-linked domain"/>
    <property type="match status" value="1"/>
</dbReference>
<keyword evidence="8" id="KW-0560">Oxidoreductase</keyword>